<dbReference type="RefSeq" id="WP_100763428.1">
    <property type="nucleotide sequence ID" value="NZ_NPDS01000007.1"/>
</dbReference>
<protein>
    <submittedName>
        <fullName evidence="8">ABC transporter permease</fullName>
    </submittedName>
</protein>
<evidence type="ECO:0000256" key="2">
    <source>
        <dbReference type="ARBA" id="ARBA00022692"/>
    </source>
</evidence>
<evidence type="ECO:0000259" key="7">
    <source>
        <dbReference type="PROSITE" id="PS51012"/>
    </source>
</evidence>
<sequence length="370" mass="41452">MKQIFQLVSIQLKEFYREPGILFWAFVFPIAMAGVLGIAFKNRGSEEVKIAILENSYQIEELQKILDSSSIEKNNSSETKKSNYENATTNPSTNPGSLPSLRFLILSKEDAIRDLKRGKLNVIVERTQDGKIHFSFDSDNPNGQRDYLLILAKIRSGKADFESQVDRLDSKGTRYIDYLVPGMLAMGVMNSCLWGVGWNLIEMRMKKLLRRMSATPMNKLYFLLSFFFTRLIVTAVESAILLSFTLLTFENSFEGSITAALLVYLAGNFAFACIGMFIGSRAAGSQVGNGLVNAVTFPMMVLSGIFFSYQNFPEVVLPFIRNLPLTLMADSLRAVFIEGAGLVFVIPTVISLLVYGIVFLFIGSRIFRWS</sequence>
<evidence type="ECO:0000256" key="6">
    <source>
        <dbReference type="SAM" id="Phobius"/>
    </source>
</evidence>
<dbReference type="EMBL" id="NPDS01000007">
    <property type="protein sequence ID" value="PJZ56268.1"/>
    <property type="molecule type" value="Genomic_DNA"/>
</dbReference>
<comment type="caution">
    <text evidence="8">The sequence shown here is derived from an EMBL/GenBank/DDBJ whole genome shotgun (WGS) entry which is preliminary data.</text>
</comment>
<evidence type="ECO:0000256" key="4">
    <source>
        <dbReference type="ARBA" id="ARBA00023136"/>
    </source>
</evidence>
<gene>
    <name evidence="8" type="ORF">CH367_15565</name>
</gene>
<feature type="transmembrane region" description="Helical" evidence="6">
    <location>
        <begin position="221"/>
        <end position="247"/>
    </location>
</feature>
<feature type="domain" description="ABC transmembrane type-2" evidence="7">
    <location>
        <begin position="145"/>
        <end position="370"/>
    </location>
</feature>
<reference evidence="8 9" key="1">
    <citation type="submission" date="2017-07" db="EMBL/GenBank/DDBJ databases">
        <title>Leptospira spp. isolated from tropical soils.</title>
        <authorList>
            <person name="Thibeaux R."/>
            <person name="Iraola G."/>
            <person name="Ferres I."/>
            <person name="Bierque E."/>
            <person name="Girault D."/>
            <person name="Soupe-Gilbert M.-E."/>
            <person name="Picardeau M."/>
            <person name="Goarant C."/>
        </authorList>
    </citation>
    <scope>NUCLEOTIDE SEQUENCE [LARGE SCALE GENOMIC DNA]</scope>
    <source>
        <strain evidence="8 9">FH4-C-A1</strain>
    </source>
</reference>
<evidence type="ECO:0000256" key="5">
    <source>
        <dbReference type="SAM" id="MobiDB-lite"/>
    </source>
</evidence>
<feature type="transmembrane region" description="Helical" evidence="6">
    <location>
        <begin position="178"/>
        <end position="201"/>
    </location>
</feature>
<feature type="compositionally biased region" description="Polar residues" evidence="5">
    <location>
        <begin position="84"/>
        <end position="95"/>
    </location>
</feature>
<feature type="transmembrane region" description="Helical" evidence="6">
    <location>
        <begin position="259"/>
        <end position="279"/>
    </location>
</feature>
<dbReference type="PROSITE" id="PS51012">
    <property type="entry name" value="ABC_TM2"/>
    <property type="match status" value="1"/>
</dbReference>
<keyword evidence="2 6" id="KW-0812">Transmembrane</keyword>
<evidence type="ECO:0000313" key="9">
    <source>
        <dbReference type="Proteomes" id="UP000231879"/>
    </source>
</evidence>
<dbReference type="PANTHER" id="PTHR43027:SF2">
    <property type="entry name" value="TRANSPORT PERMEASE PROTEIN"/>
    <property type="match status" value="1"/>
</dbReference>
<dbReference type="PANTHER" id="PTHR43027">
    <property type="entry name" value="DOXORUBICIN RESISTANCE ABC TRANSPORTER PERMEASE PROTEIN DRRC-RELATED"/>
    <property type="match status" value="1"/>
</dbReference>
<dbReference type="InterPro" id="IPR047817">
    <property type="entry name" value="ABC2_TM_bact-type"/>
</dbReference>
<feature type="transmembrane region" description="Helical" evidence="6">
    <location>
        <begin position="291"/>
        <end position="312"/>
    </location>
</feature>
<dbReference type="Proteomes" id="UP000231879">
    <property type="component" value="Unassembled WGS sequence"/>
</dbReference>
<feature type="region of interest" description="Disordered" evidence="5">
    <location>
        <begin position="73"/>
        <end position="95"/>
    </location>
</feature>
<keyword evidence="3 6" id="KW-1133">Transmembrane helix</keyword>
<dbReference type="Pfam" id="PF12698">
    <property type="entry name" value="ABC2_membrane_3"/>
    <property type="match status" value="1"/>
</dbReference>
<evidence type="ECO:0000256" key="3">
    <source>
        <dbReference type="ARBA" id="ARBA00022989"/>
    </source>
</evidence>
<name>A0ABX4NMP7_9LEPT</name>
<feature type="transmembrane region" description="Helical" evidence="6">
    <location>
        <begin position="332"/>
        <end position="362"/>
    </location>
</feature>
<dbReference type="InterPro" id="IPR013525">
    <property type="entry name" value="ABC2_TM"/>
</dbReference>
<proteinExistence type="predicted"/>
<organism evidence="8 9">
    <name type="scientific">Leptospira barantonii</name>
    <dbReference type="NCBI Taxonomy" id="2023184"/>
    <lineage>
        <taxon>Bacteria</taxon>
        <taxon>Pseudomonadati</taxon>
        <taxon>Spirochaetota</taxon>
        <taxon>Spirochaetia</taxon>
        <taxon>Leptospirales</taxon>
        <taxon>Leptospiraceae</taxon>
        <taxon>Leptospira</taxon>
    </lineage>
</organism>
<evidence type="ECO:0000313" key="8">
    <source>
        <dbReference type="EMBL" id="PJZ56268.1"/>
    </source>
</evidence>
<feature type="transmembrane region" description="Helical" evidence="6">
    <location>
        <begin position="21"/>
        <end position="40"/>
    </location>
</feature>
<keyword evidence="9" id="KW-1185">Reference proteome</keyword>
<accession>A0ABX4NMP7</accession>
<dbReference type="InterPro" id="IPR052902">
    <property type="entry name" value="ABC-2_transporter"/>
</dbReference>
<keyword evidence="4 6" id="KW-0472">Membrane</keyword>
<comment type="subcellular location">
    <subcellularLocation>
        <location evidence="1">Membrane</location>
        <topology evidence="1">Multi-pass membrane protein</topology>
    </subcellularLocation>
</comment>
<evidence type="ECO:0000256" key="1">
    <source>
        <dbReference type="ARBA" id="ARBA00004141"/>
    </source>
</evidence>